<keyword evidence="4 7" id="KW-1133">Transmembrane helix</keyword>
<feature type="domain" description="ABC3 transporter permease C-terminal" evidence="8">
    <location>
        <begin position="240"/>
        <end position="352"/>
    </location>
</feature>
<feature type="compositionally biased region" description="Basic and acidic residues" evidence="6">
    <location>
        <begin position="1"/>
        <end position="29"/>
    </location>
</feature>
<dbReference type="InterPro" id="IPR003838">
    <property type="entry name" value="ABC3_permease_C"/>
</dbReference>
<evidence type="ECO:0000256" key="5">
    <source>
        <dbReference type="ARBA" id="ARBA00023136"/>
    </source>
</evidence>
<protein>
    <submittedName>
        <fullName evidence="9">FtsX-like permease family protein</fullName>
    </submittedName>
</protein>
<feature type="transmembrane region" description="Helical" evidence="7">
    <location>
        <begin position="771"/>
        <end position="796"/>
    </location>
</feature>
<feature type="transmembrane region" description="Helical" evidence="7">
    <location>
        <begin position="330"/>
        <end position="352"/>
    </location>
</feature>
<accession>A0ABV9E9I2</accession>
<evidence type="ECO:0000256" key="3">
    <source>
        <dbReference type="ARBA" id="ARBA00022692"/>
    </source>
</evidence>
<feature type="transmembrane region" description="Helical" evidence="7">
    <location>
        <begin position="685"/>
        <end position="705"/>
    </location>
</feature>
<feature type="transmembrane region" description="Helical" evidence="7">
    <location>
        <begin position="404"/>
        <end position="425"/>
    </location>
</feature>
<organism evidence="9 10">
    <name type="scientific">Sphaerisporangium corydalis</name>
    <dbReference type="NCBI Taxonomy" id="1441875"/>
    <lineage>
        <taxon>Bacteria</taxon>
        <taxon>Bacillati</taxon>
        <taxon>Actinomycetota</taxon>
        <taxon>Actinomycetes</taxon>
        <taxon>Streptosporangiales</taxon>
        <taxon>Streptosporangiaceae</taxon>
        <taxon>Sphaerisporangium</taxon>
    </lineage>
</organism>
<comment type="caution">
    <text evidence="9">The sequence shown here is derived from an EMBL/GenBank/DDBJ whole genome shotgun (WGS) entry which is preliminary data.</text>
</comment>
<evidence type="ECO:0000256" key="2">
    <source>
        <dbReference type="ARBA" id="ARBA00022475"/>
    </source>
</evidence>
<feature type="region of interest" description="Disordered" evidence="6">
    <location>
        <begin position="1"/>
        <end position="41"/>
    </location>
</feature>
<feature type="transmembrane region" description="Helical" evidence="7">
    <location>
        <begin position="67"/>
        <end position="90"/>
    </location>
</feature>
<name>A0ABV9E9I2_9ACTN</name>
<evidence type="ECO:0000313" key="9">
    <source>
        <dbReference type="EMBL" id="MFC4585649.1"/>
    </source>
</evidence>
<evidence type="ECO:0000313" key="10">
    <source>
        <dbReference type="Proteomes" id="UP001595891"/>
    </source>
</evidence>
<feature type="transmembrane region" description="Helical" evidence="7">
    <location>
        <begin position="236"/>
        <end position="257"/>
    </location>
</feature>
<sequence>MSEKHTDRADMTARRDDVARDGGRRREFPESADAMPGKRRGVSRGADLVLGARLAFAGGRDGWTRTVLTAVGVGIGVALLLLAAAVPGALQARHDRGDARDDTRFSAPPLHAGPGTVLVAQVDTSFRGTPVRGRLVRAEGPKAPVPPGVAALPLPGEVVVSPALRDLLGSPDGRLLAPRLGGARVSGTIGDAGLAGPNELAYYLGSGTLPAGRATRIDAFGGGGSPSSEYGPVLDVLIVIIFVVLLLPIAIFLGAAVRFGGERRDRRLAALRLVGADRRMTRRIAAGEAAVGAVLGLAVGGALFLAGRRLVPLVTLWNLSVFAGDVRPALPLVVVIMLAVPALAVVVSLATLRGVAVEPLGVTRRAVAPRRRLWWRLVLPGAGLALLLPLLGGLRQDGAARIDYQVAAGAVLLLVGAVTLLPWLIELVVGRIHGGPVGWQLAIRRLQLDSATSARLVNGIAVAVAGTIGLQMLFAGAQDLSTSATGHDVSRAQVMVHARPSSGAAPMAGLLRTTPGVAGAAGTLQAQATTKSPSAGEPVYTDLRIGDCASLAEFGTLGRCADGDVFLTRAGDGDAAARDAFRPGTRVSVGDGGPRWALPRGTRTVAAREDASGSIGDAILVTPGAIDAAGLPDLTSVTFVRLDPKDTDAVERVRNTVARADPLASVSTLSATEEATRFTGIRRGLYAGIVVTLLLISASMLVGILEQLREQRRLLAMLVAVGTRRGSLTWSVIWQTVIPVLIGLVLAVVFGLGLGLVLLRVVSMPLSVDWTVVGLSAGIGAAVVLLVTGLSLPALWRLTRPDGLRAE</sequence>
<evidence type="ECO:0000256" key="4">
    <source>
        <dbReference type="ARBA" id="ARBA00022989"/>
    </source>
</evidence>
<gene>
    <name evidence="9" type="ORF">ACFO8L_06185</name>
</gene>
<comment type="subcellular location">
    <subcellularLocation>
        <location evidence="1">Cell membrane</location>
        <topology evidence="1">Multi-pass membrane protein</topology>
    </subcellularLocation>
</comment>
<keyword evidence="10" id="KW-1185">Reference proteome</keyword>
<evidence type="ECO:0000256" key="7">
    <source>
        <dbReference type="SAM" id="Phobius"/>
    </source>
</evidence>
<keyword evidence="3 7" id="KW-0812">Transmembrane</keyword>
<keyword evidence="2" id="KW-1003">Cell membrane</keyword>
<feature type="transmembrane region" description="Helical" evidence="7">
    <location>
        <begin position="373"/>
        <end position="392"/>
    </location>
</feature>
<dbReference type="RefSeq" id="WP_262847316.1">
    <property type="nucleotide sequence ID" value="NZ_JANZYP010000061.1"/>
</dbReference>
<dbReference type="Pfam" id="PF02687">
    <property type="entry name" value="FtsX"/>
    <property type="match status" value="2"/>
</dbReference>
<dbReference type="EMBL" id="JBHSFN010000003">
    <property type="protein sequence ID" value="MFC4585649.1"/>
    <property type="molecule type" value="Genomic_DNA"/>
</dbReference>
<dbReference type="PANTHER" id="PTHR30287">
    <property type="entry name" value="MEMBRANE COMPONENT OF PREDICTED ABC SUPERFAMILY METABOLITE UPTAKE TRANSPORTER"/>
    <property type="match status" value="1"/>
</dbReference>
<feature type="transmembrane region" description="Helical" evidence="7">
    <location>
        <begin position="289"/>
        <end position="310"/>
    </location>
</feature>
<feature type="domain" description="ABC3 transporter permease C-terminal" evidence="8">
    <location>
        <begin position="689"/>
        <end position="792"/>
    </location>
</feature>
<keyword evidence="5 7" id="KW-0472">Membrane</keyword>
<dbReference type="Proteomes" id="UP001595891">
    <property type="component" value="Unassembled WGS sequence"/>
</dbReference>
<dbReference type="PANTHER" id="PTHR30287:SF2">
    <property type="entry name" value="BLL1001 PROTEIN"/>
    <property type="match status" value="1"/>
</dbReference>
<feature type="transmembrane region" description="Helical" evidence="7">
    <location>
        <begin position="732"/>
        <end position="759"/>
    </location>
</feature>
<evidence type="ECO:0000256" key="1">
    <source>
        <dbReference type="ARBA" id="ARBA00004651"/>
    </source>
</evidence>
<dbReference type="InterPro" id="IPR038766">
    <property type="entry name" value="Membrane_comp_ABC_pdt"/>
</dbReference>
<evidence type="ECO:0000259" key="8">
    <source>
        <dbReference type="Pfam" id="PF02687"/>
    </source>
</evidence>
<evidence type="ECO:0000256" key="6">
    <source>
        <dbReference type="SAM" id="MobiDB-lite"/>
    </source>
</evidence>
<reference evidence="10" key="1">
    <citation type="journal article" date="2019" name="Int. J. Syst. Evol. Microbiol.">
        <title>The Global Catalogue of Microorganisms (GCM) 10K type strain sequencing project: providing services to taxonomists for standard genome sequencing and annotation.</title>
        <authorList>
            <consortium name="The Broad Institute Genomics Platform"/>
            <consortium name="The Broad Institute Genome Sequencing Center for Infectious Disease"/>
            <person name="Wu L."/>
            <person name="Ma J."/>
        </authorList>
    </citation>
    <scope>NUCLEOTIDE SEQUENCE [LARGE SCALE GENOMIC DNA]</scope>
    <source>
        <strain evidence="10">CCUG 49560</strain>
    </source>
</reference>
<proteinExistence type="predicted"/>